<dbReference type="InterPro" id="IPR000878">
    <property type="entry name" value="4pyrrol_Mease"/>
</dbReference>
<keyword evidence="2" id="KW-0169">Cobalamin biosynthesis</keyword>
<dbReference type="Gene3D" id="3.40.50.150">
    <property type="entry name" value="Vaccinia Virus protein VP39"/>
    <property type="match status" value="1"/>
</dbReference>
<comment type="pathway">
    <text evidence="1">Cofactor biosynthesis; adenosylcobalamin biosynthesis.</text>
</comment>
<keyword evidence="4" id="KW-0808">Transferase</keyword>
<dbReference type="PANTHER" id="PTHR43182:SF1">
    <property type="entry name" value="COBALT-PRECORRIN-7 C(5)-METHYLTRANSFERASE"/>
    <property type="match status" value="1"/>
</dbReference>
<evidence type="ECO:0000256" key="4">
    <source>
        <dbReference type="ARBA" id="ARBA00022679"/>
    </source>
</evidence>
<feature type="domain" description="Tetrapyrrole methylase" evidence="6">
    <location>
        <begin position="5"/>
        <end position="183"/>
    </location>
</feature>
<dbReference type="NCBIfam" id="TIGR02467">
    <property type="entry name" value="CbiE"/>
    <property type="match status" value="1"/>
</dbReference>
<dbReference type="PIRSF" id="PIRSF036428">
    <property type="entry name" value="CobL"/>
    <property type="match status" value="1"/>
</dbReference>
<dbReference type="InterPro" id="IPR006365">
    <property type="entry name" value="Cbl_synth_CobL"/>
</dbReference>
<dbReference type="CDD" id="cd02440">
    <property type="entry name" value="AdoMet_MTases"/>
    <property type="match status" value="1"/>
</dbReference>
<dbReference type="SUPFAM" id="SSF53790">
    <property type="entry name" value="Tetrapyrrole methylase"/>
    <property type="match status" value="1"/>
</dbReference>
<dbReference type="Gene3D" id="3.40.1010.10">
    <property type="entry name" value="Cobalt-precorrin-4 Transmethylase, Domain 1"/>
    <property type="match status" value="1"/>
</dbReference>
<dbReference type="InterPro" id="IPR012818">
    <property type="entry name" value="CbiE"/>
</dbReference>
<dbReference type="SUPFAM" id="SSF53335">
    <property type="entry name" value="S-adenosyl-L-methionine-dependent methyltransferases"/>
    <property type="match status" value="1"/>
</dbReference>
<evidence type="ECO:0000256" key="3">
    <source>
        <dbReference type="ARBA" id="ARBA00022603"/>
    </source>
</evidence>
<dbReference type="PANTHER" id="PTHR43182">
    <property type="entry name" value="COBALT-PRECORRIN-6B C(15)-METHYLTRANSFERASE (DECARBOXYLATING)"/>
    <property type="match status" value="1"/>
</dbReference>
<accession>A0ABY5U5T1</accession>
<sequence>MAQMVKLIGIGADGKDGLPPHCRKWIEEADVLIGGERHLAYFPEHRGEKWVLKGGIMGMIGRIAEVMAEQRVVVLASGDPLFYGIGRLLVRRLGGERVEILPHVSSLQLAFARMGESWQGVPVESLHGRPLFGLAQRIDGQDMVALLTDDQNTPGAIANYLLRFGMTEYKAFVAENLGGADERAGWWELEPMAQAEFSPLNIVILKRRDGARSQPWFMGMDDDAFIQRKPDKGLITKKEIRLLSLTEMRLQKESVVWDIGAGSGSVAIEAAKCATHGQVYAIEKNEADMANIEANCIKFRADIHAVHTKAPQGLDKLPDPDAIFIGGSGGELSELLTVCCSRLRTGGRLVINAATIETLSTALAGLEAAGMAVRVTLMQVSRSKPILNMTRFAALNPTYVIAAWRPDGEEGDVHEQ</sequence>
<keyword evidence="5" id="KW-0949">S-adenosyl-L-methionine</keyword>
<dbReference type="InterPro" id="IPR014777">
    <property type="entry name" value="4pyrrole_Mease_sub1"/>
</dbReference>
<dbReference type="CDD" id="cd11644">
    <property type="entry name" value="Precorrin-6Y-MT"/>
    <property type="match status" value="1"/>
</dbReference>
<reference evidence="7" key="1">
    <citation type="submission" date="2022-08" db="EMBL/GenBank/DDBJ databases">
        <title>The complete genome sequence of the thermophilic bacterium Laceyella sacchari FBKL4.010 reveals the basis for tetramethylpyrazine biosynthesis in Moutai-flavor Daqu.</title>
        <authorList>
            <person name="Li D."/>
            <person name="Huang W."/>
            <person name="Wang C."/>
            <person name="Qiu S."/>
        </authorList>
    </citation>
    <scope>NUCLEOTIDE SEQUENCE</scope>
    <source>
        <strain evidence="7">FBKL4.014</strain>
    </source>
</reference>
<dbReference type="RefSeq" id="WP_259436631.1">
    <property type="nucleotide sequence ID" value="NZ_CP103866.1"/>
</dbReference>
<gene>
    <name evidence="7" type="primary">cbiE</name>
    <name evidence="7" type="ORF">NYR52_07720</name>
</gene>
<proteinExistence type="predicted"/>
<evidence type="ECO:0000256" key="1">
    <source>
        <dbReference type="ARBA" id="ARBA00004953"/>
    </source>
</evidence>
<evidence type="ECO:0000256" key="2">
    <source>
        <dbReference type="ARBA" id="ARBA00022573"/>
    </source>
</evidence>
<keyword evidence="8" id="KW-1185">Reference proteome</keyword>
<organism evidence="7 8">
    <name type="scientific">Laceyella sacchari</name>
    <name type="common">Thermoactinomyces thalpophilus</name>
    <dbReference type="NCBI Taxonomy" id="37482"/>
    <lineage>
        <taxon>Bacteria</taxon>
        <taxon>Bacillati</taxon>
        <taxon>Bacillota</taxon>
        <taxon>Bacilli</taxon>
        <taxon>Bacillales</taxon>
        <taxon>Thermoactinomycetaceae</taxon>
        <taxon>Laceyella</taxon>
    </lineage>
</organism>
<evidence type="ECO:0000256" key="5">
    <source>
        <dbReference type="ARBA" id="ARBA00022691"/>
    </source>
</evidence>
<dbReference type="Gene3D" id="3.30.950.10">
    <property type="entry name" value="Methyltransferase, Cobalt-precorrin-4 Transmethylase, Domain 2"/>
    <property type="match status" value="1"/>
</dbReference>
<dbReference type="Proteomes" id="UP001058650">
    <property type="component" value="Chromosome"/>
</dbReference>
<evidence type="ECO:0000313" key="7">
    <source>
        <dbReference type="EMBL" id="UWE04994.1"/>
    </source>
</evidence>
<name>A0ABY5U5T1_LACSH</name>
<dbReference type="InterPro" id="IPR029063">
    <property type="entry name" value="SAM-dependent_MTases_sf"/>
</dbReference>
<dbReference type="InterPro" id="IPR014776">
    <property type="entry name" value="4pyrrole_Mease_sub2"/>
</dbReference>
<dbReference type="InterPro" id="IPR014008">
    <property type="entry name" value="Cbl_synth_MTase_CbiT"/>
</dbReference>
<evidence type="ECO:0000259" key="6">
    <source>
        <dbReference type="Pfam" id="PF00590"/>
    </source>
</evidence>
<protein>
    <submittedName>
        <fullName evidence="7">Precorrin-6y C5,15-methyltransferase (Decarboxylating) subunit CbiE</fullName>
    </submittedName>
</protein>
<dbReference type="Pfam" id="PF00590">
    <property type="entry name" value="TP_methylase"/>
    <property type="match status" value="1"/>
</dbReference>
<dbReference type="InterPro" id="IPR050714">
    <property type="entry name" value="Cobalamin_biosynth_MTase"/>
</dbReference>
<dbReference type="InterPro" id="IPR035996">
    <property type="entry name" value="4pyrrol_Methylase_sf"/>
</dbReference>
<evidence type="ECO:0000313" key="8">
    <source>
        <dbReference type="Proteomes" id="UP001058650"/>
    </source>
</evidence>
<keyword evidence="3" id="KW-0489">Methyltransferase</keyword>
<dbReference type="EMBL" id="CP103866">
    <property type="protein sequence ID" value="UWE04994.1"/>
    <property type="molecule type" value="Genomic_DNA"/>
</dbReference>
<dbReference type="NCBIfam" id="TIGR02469">
    <property type="entry name" value="CbiT"/>
    <property type="match status" value="1"/>
</dbReference>